<dbReference type="InterPro" id="IPR025420">
    <property type="entry name" value="DUF4143"/>
</dbReference>
<proteinExistence type="predicted"/>
<evidence type="ECO:0000259" key="1">
    <source>
        <dbReference type="Pfam" id="PF13173"/>
    </source>
</evidence>
<name>A0A1F4Q3I9_UNCSA</name>
<evidence type="ECO:0000313" key="4">
    <source>
        <dbReference type="Proteomes" id="UP000178724"/>
    </source>
</evidence>
<dbReference type="AlphaFoldDB" id="A0A1F4Q3I9"/>
<dbReference type="PANTHER" id="PTHR43566:SF1">
    <property type="entry name" value="AAA+ ATPASE DOMAIN-CONTAINING PROTEIN"/>
    <property type="match status" value="1"/>
</dbReference>
<gene>
    <name evidence="3" type="ORF">A2625_00665</name>
</gene>
<dbReference type="InterPro" id="IPR027417">
    <property type="entry name" value="P-loop_NTPase"/>
</dbReference>
<evidence type="ECO:0000313" key="3">
    <source>
        <dbReference type="EMBL" id="OGB90447.1"/>
    </source>
</evidence>
<organism evidence="3 4">
    <name type="scientific">candidate division WOR-1 bacterium RIFCSPHIGHO2_01_FULL_53_15</name>
    <dbReference type="NCBI Taxonomy" id="1802564"/>
    <lineage>
        <taxon>Bacteria</taxon>
        <taxon>Bacillati</taxon>
        <taxon>Saganbacteria</taxon>
    </lineage>
</organism>
<dbReference type="Pfam" id="PF13173">
    <property type="entry name" value="AAA_14"/>
    <property type="match status" value="1"/>
</dbReference>
<accession>A0A1F4Q3I9</accession>
<reference evidence="3 4" key="1">
    <citation type="journal article" date="2016" name="Nat. Commun.">
        <title>Thousands of microbial genomes shed light on interconnected biogeochemical processes in an aquifer system.</title>
        <authorList>
            <person name="Anantharaman K."/>
            <person name="Brown C.T."/>
            <person name="Hug L.A."/>
            <person name="Sharon I."/>
            <person name="Castelle C.J."/>
            <person name="Probst A.J."/>
            <person name="Thomas B.C."/>
            <person name="Singh A."/>
            <person name="Wilkins M.J."/>
            <person name="Karaoz U."/>
            <person name="Brodie E.L."/>
            <person name="Williams K.H."/>
            <person name="Hubbard S.S."/>
            <person name="Banfield J.F."/>
        </authorList>
    </citation>
    <scope>NUCLEOTIDE SEQUENCE [LARGE SCALE GENOMIC DNA]</scope>
</reference>
<feature type="domain" description="DUF4143" evidence="2">
    <location>
        <begin position="173"/>
        <end position="324"/>
    </location>
</feature>
<dbReference type="Pfam" id="PF13635">
    <property type="entry name" value="DUF4143"/>
    <property type="match status" value="1"/>
</dbReference>
<dbReference type="PANTHER" id="PTHR43566">
    <property type="entry name" value="CONSERVED PROTEIN"/>
    <property type="match status" value="1"/>
</dbReference>
<comment type="caution">
    <text evidence="3">The sequence shown here is derived from an EMBL/GenBank/DDBJ whole genome shotgun (WGS) entry which is preliminary data.</text>
</comment>
<evidence type="ECO:0008006" key="5">
    <source>
        <dbReference type="Google" id="ProtNLM"/>
    </source>
</evidence>
<protein>
    <recommendedName>
        <fullName evidence="5">ATPase</fullName>
    </recommendedName>
</protein>
<dbReference type="InterPro" id="IPR041682">
    <property type="entry name" value="AAA_14"/>
</dbReference>
<sequence length="383" mass="44672">MIKRKFWLERIEAAWRERSILWLSGVRRAGKTFLCRSLPGVEYFDCELPRTRQIMDDPEAFLESLPGRRVVLDEIHRLGNPAQLLKIAADHYPSIKILATGSSTLGASKKFKDTLTGRKKELWLTPMISQDLRDFGRPDLRHRFLHGGLPPFFLAKKIPEPDFQEWLDSFWAKDIQELFHLERHYSFQKFVELLMVQSGGIFEATRFTSPCEVSRATIQNYLKVLEATFVAHVIRPYSTHRPAEIITAPKVYSFDTGFICYYRGWNSLRREDLGFLWEHYILNEFHAASQSREVRYWRDKRGHEVDFILVDQRGIPAAIECKWSAAEFDPAGLRAFRRQYPRGKNFVIAHDVVRSFRRKYGNIDVDFVGEAPRGGFGVSYKFG</sequence>
<dbReference type="EMBL" id="METM01000008">
    <property type="protein sequence ID" value="OGB90447.1"/>
    <property type="molecule type" value="Genomic_DNA"/>
</dbReference>
<feature type="domain" description="AAA" evidence="1">
    <location>
        <begin position="18"/>
        <end position="127"/>
    </location>
</feature>
<evidence type="ECO:0000259" key="2">
    <source>
        <dbReference type="Pfam" id="PF13635"/>
    </source>
</evidence>
<dbReference type="Proteomes" id="UP000178724">
    <property type="component" value="Unassembled WGS sequence"/>
</dbReference>
<dbReference type="SUPFAM" id="SSF52540">
    <property type="entry name" value="P-loop containing nucleoside triphosphate hydrolases"/>
    <property type="match status" value="1"/>
</dbReference>